<dbReference type="InterPro" id="IPR007139">
    <property type="entry name" value="DUF349"/>
</dbReference>
<protein>
    <submittedName>
        <fullName evidence="2">DUF349 domain-containing protein</fullName>
    </submittedName>
</protein>
<reference evidence="2" key="1">
    <citation type="submission" date="2022-05" db="EMBL/GenBank/DDBJ databases">
        <title>Using nanopore sequencing to obtain complete genomes from saliva samples.</title>
        <authorList>
            <person name="Baker J.L."/>
        </authorList>
    </citation>
    <scope>NUCLEOTIDE SEQUENCE</scope>
    <source>
        <strain evidence="2">JCVI-JB-Ag32</strain>
    </source>
</reference>
<dbReference type="Proteomes" id="UP000830236">
    <property type="component" value="Chromosome"/>
</dbReference>
<proteinExistence type="predicted"/>
<name>A0A9E7AL65_9ACTO</name>
<dbReference type="Pfam" id="PF03993">
    <property type="entry name" value="DUF349"/>
    <property type="match status" value="4"/>
</dbReference>
<gene>
    <name evidence="2" type="ORF">M3I41_06485</name>
</gene>
<dbReference type="KEGG" id="agh:M3I41_06485"/>
<dbReference type="EMBL" id="CP097095">
    <property type="protein sequence ID" value="UQF79237.1"/>
    <property type="molecule type" value="Genomic_DNA"/>
</dbReference>
<dbReference type="AlphaFoldDB" id="A0A9E7AL65"/>
<evidence type="ECO:0000313" key="2">
    <source>
        <dbReference type="EMBL" id="UQF79237.1"/>
    </source>
</evidence>
<organism evidence="2 3">
    <name type="scientific">Actinomyces graevenitzii</name>
    <dbReference type="NCBI Taxonomy" id="55565"/>
    <lineage>
        <taxon>Bacteria</taxon>
        <taxon>Bacillati</taxon>
        <taxon>Actinomycetota</taxon>
        <taxon>Actinomycetes</taxon>
        <taxon>Actinomycetales</taxon>
        <taxon>Actinomycetaceae</taxon>
        <taxon>Actinomyces</taxon>
    </lineage>
</organism>
<accession>A0A9E7AL65</accession>
<sequence>MNASRWTKDGIIHGFDEKNRRVTAKYSTDGEDVLIARGHVQDIQQEVDHVHAWNQKTGEPGHHDMRHSRKMFPQVKDNWTVVSEAKEKLISRAEQLATTTDWKKGGEEFKSLLTEWKAVGRGEKSADAAQWERFKAAREKFNSARSAYFEKRQREWASNKAAKERIVSQAESLAGSSDLRSASEQMRRLGEEWKQVGPCEKGDNDRLWGRFNQARTRLRDRKQQDFEKRQREWASNKAAKERIVSQAESLAGSSDLRSASEQMRRLGEEWKQVGPCEKGDNDRLWGRFNQARTRLRDRKQQDFEKRQREWASNKAAKESLIYQMSLLVNYNDYRAAKDQARQLDTQWRAIGPCAKEDRDRLWQQYKSAKDQLFEAAKRAGEQRKAEARQRAQERVWRLEEQLRNVENALQRAEENYSRALSARSPSMRNPHWREISQKQLDRQSAARQKVQSIQQRRSEVIQKLGDARSRLNQF</sequence>
<keyword evidence="1" id="KW-0175">Coiled coil</keyword>
<evidence type="ECO:0000256" key="1">
    <source>
        <dbReference type="SAM" id="Coils"/>
    </source>
</evidence>
<feature type="coiled-coil region" evidence="1">
    <location>
        <begin position="388"/>
        <end position="422"/>
    </location>
</feature>
<evidence type="ECO:0000313" key="3">
    <source>
        <dbReference type="Proteomes" id="UP000830236"/>
    </source>
</evidence>